<evidence type="ECO:0000313" key="10">
    <source>
        <dbReference type="Proteomes" id="UP000509367"/>
    </source>
</evidence>
<keyword evidence="4" id="KW-0963">Cytoplasm</keyword>
<proteinExistence type="inferred from homology"/>
<comment type="subcellular location">
    <subcellularLocation>
        <location evidence="4">Cytoplasm</location>
    </subcellularLocation>
</comment>
<evidence type="ECO:0000256" key="3">
    <source>
        <dbReference type="ARBA" id="ARBA00023186"/>
    </source>
</evidence>
<dbReference type="EMBL" id="CP054836">
    <property type="protein sequence ID" value="QKV19767.1"/>
    <property type="molecule type" value="Genomic_DNA"/>
</dbReference>
<dbReference type="KEGG" id="orm:HTY61_15555"/>
<dbReference type="InterPro" id="IPR009012">
    <property type="entry name" value="GrpE_head"/>
</dbReference>
<feature type="compositionally biased region" description="Basic and acidic residues" evidence="8">
    <location>
        <begin position="19"/>
        <end position="44"/>
    </location>
</feature>
<feature type="compositionally biased region" description="Basic and acidic residues" evidence="8">
    <location>
        <begin position="1"/>
        <end position="12"/>
    </location>
</feature>
<comment type="subunit">
    <text evidence="4">Homodimer.</text>
</comment>
<keyword evidence="3 4" id="KW-0143">Chaperone</keyword>
<dbReference type="SUPFAM" id="SSF58014">
    <property type="entry name" value="Coiled-coil domain of nucleotide exchange factor GrpE"/>
    <property type="match status" value="1"/>
</dbReference>
<keyword evidence="2 4" id="KW-0346">Stress response</keyword>
<sequence>MADDNKAPEETVRSTANPQDREALKRAADEILKKGKTPETEDKSAWATDEANDGTYGPDGTSGEEARNIEDEIAAIQSENAEMKDRLLRLAADMENLRRRTAREVQDARAFAISKFAADMLSVADNLRRALEHVTQEQRETADETLKNLLEGVELTEREMHATLERHGVSKLEPEGQKFDPNFHEALFEVPNPDVPNNTVVQVVQAGYQISGRVLRPAKVGVAKGGPKQAAPEAEPGAPNPEAEKDA</sequence>
<dbReference type="Pfam" id="PF01025">
    <property type="entry name" value="GrpE"/>
    <property type="match status" value="1"/>
</dbReference>
<dbReference type="FunFam" id="2.30.22.10:FF:000002">
    <property type="entry name" value="GrpE protein homolog"/>
    <property type="match status" value="1"/>
</dbReference>
<dbReference type="NCBIfam" id="NF010738">
    <property type="entry name" value="PRK14140.1"/>
    <property type="match status" value="1"/>
</dbReference>
<dbReference type="Gene3D" id="2.30.22.10">
    <property type="entry name" value="Head domain of nucleotide exchange factor GrpE"/>
    <property type="match status" value="1"/>
</dbReference>
<dbReference type="PANTHER" id="PTHR21237:SF23">
    <property type="entry name" value="GRPE PROTEIN HOMOLOG, MITOCHONDRIAL"/>
    <property type="match status" value="1"/>
</dbReference>
<feature type="region of interest" description="Disordered" evidence="8">
    <location>
        <begin position="1"/>
        <end position="66"/>
    </location>
</feature>
<evidence type="ECO:0000313" key="9">
    <source>
        <dbReference type="EMBL" id="QKV19767.1"/>
    </source>
</evidence>
<dbReference type="InterPro" id="IPR013805">
    <property type="entry name" value="GrpE_CC"/>
</dbReference>
<dbReference type="PRINTS" id="PR00773">
    <property type="entry name" value="GRPEPROTEIN"/>
</dbReference>
<name>A0A6N1VLD3_9HYPH</name>
<evidence type="ECO:0000256" key="6">
    <source>
        <dbReference type="RuleBase" id="RU004478"/>
    </source>
</evidence>
<feature type="compositionally biased region" description="Low complexity" evidence="8">
    <location>
        <begin position="230"/>
        <end position="241"/>
    </location>
</feature>
<evidence type="ECO:0000256" key="8">
    <source>
        <dbReference type="SAM" id="MobiDB-lite"/>
    </source>
</evidence>
<dbReference type="SUPFAM" id="SSF51064">
    <property type="entry name" value="Head domain of nucleotide exchange factor GrpE"/>
    <property type="match status" value="1"/>
</dbReference>
<protein>
    <recommendedName>
        <fullName evidence="4 5">Protein GrpE</fullName>
    </recommendedName>
    <alternativeName>
        <fullName evidence="4">HSP-70 cofactor</fullName>
    </alternativeName>
</protein>
<reference evidence="9 10" key="1">
    <citation type="submission" date="2020-06" db="EMBL/GenBank/DDBJ databases">
        <title>Oricola thermophila sp. nov. isolated from a tidal sediments.</title>
        <authorList>
            <person name="Kwon K.K."/>
            <person name="Yang S.-H."/>
            <person name="Park M.-J."/>
        </authorList>
    </citation>
    <scope>NUCLEOTIDE SEQUENCE [LARGE SCALE GENOMIC DNA]</scope>
    <source>
        <strain evidence="9 10">MEBiC13590</strain>
    </source>
</reference>
<dbReference type="RefSeq" id="WP_175277658.1">
    <property type="nucleotide sequence ID" value="NZ_CP054836.1"/>
</dbReference>
<dbReference type="HAMAP" id="MF_01151">
    <property type="entry name" value="GrpE"/>
    <property type="match status" value="1"/>
</dbReference>
<feature type="region of interest" description="Disordered" evidence="8">
    <location>
        <begin position="221"/>
        <end position="247"/>
    </location>
</feature>
<dbReference type="GO" id="GO:0051087">
    <property type="term" value="F:protein-folding chaperone binding"/>
    <property type="evidence" value="ECO:0007669"/>
    <property type="project" value="InterPro"/>
</dbReference>
<dbReference type="CDD" id="cd00446">
    <property type="entry name" value="GrpE"/>
    <property type="match status" value="1"/>
</dbReference>
<dbReference type="PROSITE" id="PS01071">
    <property type="entry name" value="GRPE"/>
    <property type="match status" value="1"/>
</dbReference>
<feature type="coiled-coil region" evidence="7">
    <location>
        <begin position="124"/>
        <end position="159"/>
    </location>
</feature>
<dbReference type="GO" id="GO:0042803">
    <property type="term" value="F:protein homodimerization activity"/>
    <property type="evidence" value="ECO:0007669"/>
    <property type="project" value="InterPro"/>
</dbReference>
<dbReference type="Proteomes" id="UP000509367">
    <property type="component" value="Chromosome"/>
</dbReference>
<comment type="function">
    <text evidence="4 5">Participates actively in the response to hyperosmotic and heat shock by preventing the aggregation of stress-denatured proteins, in association with DnaK and GrpE. It is the nucleotide exchange factor for DnaK and may function as a thermosensor. Unfolded proteins bind initially to DnaJ; upon interaction with the DnaJ-bound protein, DnaK hydrolyzes its bound ATP, resulting in the formation of a stable complex. GrpE releases ADP from DnaK; ATP binding to DnaK triggers the release of the substrate protein, thus completing the reaction cycle. Several rounds of ATP-dependent interactions between DnaJ, DnaK and GrpE are required for fully efficient folding.</text>
</comment>
<evidence type="ECO:0000256" key="5">
    <source>
        <dbReference type="RuleBase" id="RU000639"/>
    </source>
</evidence>
<keyword evidence="7" id="KW-0175">Coiled coil</keyword>
<dbReference type="NCBIfam" id="NF010748">
    <property type="entry name" value="PRK14150.1"/>
    <property type="match status" value="1"/>
</dbReference>
<dbReference type="GO" id="GO:0006457">
    <property type="term" value="P:protein folding"/>
    <property type="evidence" value="ECO:0007669"/>
    <property type="project" value="InterPro"/>
</dbReference>
<feature type="coiled-coil region" evidence="7">
    <location>
        <begin position="66"/>
        <end position="100"/>
    </location>
</feature>
<dbReference type="NCBIfam" id="NF010739">
    <property type="entry name" value="PRK14141.1"/>
    <property type="match status" value="1"/>
</dbReference>
<evidence type="ECO:0000256" key="2">
    <source>
        <dbReference type="ARBA" id="ARBA00023016"/>
    </source>
</evidence>
<evidence type="ECO:0000256" key="7">
    <source>
        <dbReference type="SAM" id="Coils"/>
    </source>
</evidence>
<dbReference type="AlphaFoldDB" id="A0A6N1VLD3"/>
<accession>A0A6N1VLD3</accession>
<comment type="similarity">
    <text evidence="1 4 6">Belongs to the GrpE family.</text>
</comment>
<evidence type="ECO:0000256" key="1">
    <source>
        <dbReference type="ARBA" id="ARBA00009054"/>
    </source>
</evidence>
<dbReference type="Gene3D" id="3.90.20.20">
    <property type="match status" value="1"/>
</dbReference>
<keyword evidence="10" id="KW-1185">Reference proteome</keyword>
<dbReference type="PANTHER" id="PTHR21237">
    <property type="entry name" value="GRPE PROTEIN"/>
    <property type="match status" value="1"/>
</dbReference>
<dbReference type="InterPro" id="IPR000740">
    <property type="entry name" value="GrpE"/>
</dbReference>
<dbReference type="GO" id="GO:0000774">
    <property type="term" value="F:adenyl-nucleotide exchange factor activity"/>
    <property type="evidence" value="ECO:0007669"/>
    <property type="project" value="InterPro"/>
</dbReference>
<gene>
    <name evidence="4 9" type="primary">grpE</name>
    <name evidence="9" type="ORF">HTY61_15555</name>
</gene>
<dbReference type="GO" id="GO:0005737">
    <property type="term" value="C:cytoplasm"/>
    <property type="evidence" value="ECO:0007669"/>
    <property type="project" value="UniProtKB-SubCell"/>
</dbReference>
<organism evidence="9 10">
    <name type="scientific">Oricola thermophila</name>
    <dbReference type="NCBI Taxonomy" id="2742145"/>
    <lineage>
        <taxon>Bacteria</taxon>
        <taxon>Pseudomonadati</taxon>
        <taxon>Pseudomonadota</taxon>
        <taxon>Alphaproteobacteria</taxon>
        <taxon>Hyphomicrobiales</taxon>
        <taxon>Ahrensiaceae</taxon>
        <taxon>Oricola</taxon>
    </lineage>
</organism>
<evidence type="ECO:0000256" key="4">
    <source>
        <dbReference type="HAMAP-Rule" id="MF_01151"/>
    </source>
</evidence>
<dbReference type="GO" id="GO:0051082">
    <property type="term" value="F:unfolded protein binding"/>
    <property type="evidence" value="ECO:0007669"/>
    <property type="project" value="TreeGrafter"/>
</dbReference>